<dbReference type="Gene3D" id="3.90.1150.10">
    <property type="entry name" value="Aspartate Aminotransferase, domain 1"/>
    <property type="match status" value="1"/>
</dbReference>
<dbReference type="SUPFAM" id="SSF53383">
    <property type="entry name" value="PLP-dependent transferases"/>
    <property type="match status" value="1"/>
</dbReference>
<dbReference type="SMART" id="SM00345">
    <property type="entry name" value="HTH_GNTR"/>
    <property type="match status" value="1"/>
</dbReference>
<dbReference type="InterPro" id="IPR015421">
    <property type="entry name" value="PyrdxlP-dep_Trfase_major"/>
</dbReference>
<gene>
    <name evidence="7" type="ORF">EV644_1049</name>
</gene>
<dbReference type="Gene3D" id="3.40.640.10">
    <property type="entry name" value="Type I PLP-dependent aspartate aminotransferase-like (Major domain)"/>
    <property type="match status" value="1"/>
</dbReference>
<keyword evidence="8" id="KW-1185">Reference proteome</keyword>
<dbReference type="CDD" id="cd00609">
    <property type="entry name" value="AAT_like"/>
    <property type="match status" value="1"/>
</dbReference>
<dbReference type="Pfam" id="PF00392">
    <property type="entry name" value="GntR"/>
    <property type="match status" value="1"/>
</dbReference>
<evidence type="ECO:0000256" key="5">
    <source>
        <dbReference type="ARBA" id="ARBA00023163"/>
    </source>
</evidence>
<dbReference type="PANTHER" id="PTHR46577">
    <property type="entry name" value="HTH-TYPE TRANSCRIPTIONAL REGULATORY PROTEIN GABR"/>
    <property type="match status" value="1"/>
</dbReference>
<accession>A0ABY2BPQ3</accession>
<sequence length="487" mass="52812">MSYSVDLSDLDREKGSLRRQIVDRFIRAVDAGELPPEARVPSTRQIAAVAGVNHLTAVRAMRDLAASGYVYTVPRSGTFVRRSTPGNPPAGADWQFGVLPPSNPLAEHHYDTRARSAMPGMVSLALGWPAPELRPREALRRHAEVALAEHMDEITDYGDPAGAADLREAIAARWKATGAVRHARDVVVTNGASQGLHLVLRAVVEPGDLVAVESPTYAGVLDAVRSCGAQVIGIPVDSEGFQVDVLARVLRRKEVKLCVLQPDHHNPTGVSTTAPRRQQLARLAETRGMFVLEDAAYADLGFTGETGTSLRYLAPDHTIHVGTLSKSVAGGLRIGWTSASGPALRRIAARKMAADYHTPVLTQLIVAGFLASGDYDDHLQSARSTYRRRAAILSDALEHHMPGRYTYPAPSGGHHLWVSFTEPVDEETLYVECHRTGVLYTRPSDVLCTEQTATSIRLSFCHAPLDDLTEGAARLARALRKVHIARA</sequence>
<dbReference type="EMBL" id="SLWM01000004">
    <property type="protein sequence ID" value="TCO25505.1"/>
    <property type="molecule type" value="Genomic_DNA"/>
</dbReference>
<evidence type="ECO:0000313" key="8">
    <source>
        <dbReference type="Proteomes" id="UP000295818"/>
    </source>
</evidence>
<dbReference type="Pfam" id="PF00155">
    <property type="entry name" value="Aminotran_1_2"/>
    <property type="match status" value="1"/>
</dbReference>
<evidence type="ECO:0000256" key="4">
    <source>
        <dbReference type="ARBA" id="ARBA00023125"/>
    </source>
</evidence>
<dbReference type="Gene3D" id="1.10.10.10">
    <property type="entry name" value="Winged helix-like DNA-binding domain superfamily/Winged helix DNA-binding domain"/>
    <property type="match status" value="1"/>
</dbReference>
<keyword evidence="4" id="KW-0238">DNA-binding</keyword>
<feature type="domain" description="HTH gntR-type" evidence="6">
    <location>
        <begin position="15"/>
        <end position="83"/>
    </location>
</feature>
<dbReference type="SUPFAM" id="SSF46785">
    <property type="entry name" value="Winged helix' DNA-binding domain"/>
    <property type="match status" value="1"/>
</dbReference>
<evidence type="ECO:0000313" key="7">
    <source>
        <dbReference type="EMBL" id="TCO25505.1"/>
    </source>
</evidence>
<dbReference type="PANTHER" id="PTHR46577:SF2">
    <property type="entry name" value="TRANSCRIPTIONAL REGULATORY PROTEIN"/>
    <property type="match status" value="1"/>
</dbReference>
<dbReference type="InterPro" id="IPR015422">
    <property type="entry name" value="PyrdxlP-dep_Trfase_small"/>
</dbReference>
<dbReference type="InterPro" id="IPR004839">
    <property type="entry name" value="Aminotransferase_I/II_large"/>
</dbReference>
<comment type="similarity">
    <text evidence="1">In the C-terminal section; belongs to the class-I pyridoxal-phosphate-dependent aminotransferase family.</text>
</comment>
<dbReference type="InterPro" id="IPR036390">
    <property type="entry name" value="WH_DNA-bd_sf"/>
</dbReference>
<evidence type="ECO:0000259" key="6">
    <source>
        <dbReference type="PROSITE" id="PS50949"/>
    </source>
</evidence>
<protein>
    <submittedName>
        <fullName evidence="7">2-aminoadipate transaminase</fullName>
    </submittedName>
</protein>
<dbReference type="InterPro" id="IPR000524">
    <property type="entry name" value="Tscrpt_reg_HTH_GntR"/>
</dbReference>
<dbReference type="InterPro" id="IPR036388">
    <property type="entry name" value="WH-like_DNA-bd_sf"/>
</dbReference>
<evidence type="ECO:0000256" key="2">
    <source>
        <dbReference type="ARBA" id="ARBA00022898"/>
    </source>
</evidence>
<dbReference type="InterPro" id="IPR051446">
    <property type="entry name" value="HTH_trans_reg/aminotransferase"/>
</dbReference>
<keyword evidence="3" id="KW-0805">Transcription regulation</keyword>
<keyword evidence="5" id="KW-0804">Transcription</keyword>
<evidence type="ECO:0000256" key="1">
    <source>
        <dbReference type="ARBA" id="ARBA00005384"/>
    </source>
</evidence>
<dbReference type="CDD" id="cd07377">
    <property type="entry name" value="WHTH_GntR"/>
    <property type="match status" value="1"/>
</dbReference>
<comment type="caution">
    <text evidence="7">The sequence shown here is derived from an EMBL/GenBank/DDBJ whole genome shotgun (WGS) entry which is preliminary data.</text>
</comment>
<name>A0ABY2BPQ3_9ACTN</name>
<keyword evidence="2" id="KW-0663">Pyridoxal phosphate</keyword>
<dbReference type="InterPro" id="IPR015424">
    <property type="entry name" value="PyrdxlP-dep_Trfase"/>
</dbReference>
<dbReference type="PROSITE" id="PS50949">
    <property type="entry name" value="HTH_GNTR"/>
    <property type="match status" value="1"/>
</dbReference>
<reference evidence="7 8" key="1">
    <citation type="journal article" date="2015" name="Stand. Genomic Sci.">
        <title>Genomic Encyclopedia of Bacterial and Archaeal Type Strains, Phase III: the genomes of soil and plant-associated and newly described type strains.</title>
        <authorList>
            <person name="Whitman W.B."/>
            <person name="Woyke T."/>
            <person name="Klenk H.P."/>
            <person name="Zhou Y."/>
            <person name="Lilburn T.G."/>
            <person name="Beck B.J."/>
            <person name="De Vos P."/>
            <person name="Vandamme P."/>
            <person name="Eisen J.A."/>
            <person name="Garrity G."/>
            <person name="Hugenholtz P."/>
            <person name="Kyrpides N.C."/>
        </authorList>
    </citation>
    <scope>NUCLEOTIDE SEQUENCE [LARGE SCALE GENOMIC DNA]</scope>
    <source>
        <strain evidence="7 8">VKM Ac-2538</strain>
    </source>
</reference>
<dbReference type="RefSeq" id="WP_158292792.1">
    <property type="nucleotide sequence ID" value="NZ_SLWM01000004.1"/>
</dbReference>
<organism evidence="7 8">
    <name type="scientific">Kribbella orskensis</name>
    <dbReference type="NCBI Taxonomy" id="2512216"/>
    <lineage>
        <taxon>Bacteria</taxon>
        <taxon>Bacillati</taxon>
        <taxon>Actinomycetota</taxon>
        <taxon>Actinomycetes</taxon>
        <taxon>Propionibacteriales</taxon>
        <taxon>Kribbellaceae</taxon>
        <taxon>Kribbella</taxon>
    </lineage>
</organism>
<evidence type="ECO:0000256" key="3">
    <source>
        <dbReference type="ARBA" id="ARBA00023015"/>
    </source>
</evidence>
<dbReference type="Proteomes" id="UP000295818">
    <property type="component" value="Unassembled WGS sequence"/>
</dbReference>
<proteinExistence type="inferred from homology"/>